<reference evidence="1 2" key="1">
    <citation type="submission" date="2020-07" db="EMBL/GenBank/DDBJ databases">
        <title>Taxonomic proposal: Crassvirales, a new order of highly abundant and diverse bacterial viruses.</title>
        <authorList>
            <person name="Shkoporov A.N."/>
            <person name="Stockdale S.R."/>
            <person name="Guerin E."/>
            <person name="Ross R.P."/>
            <person name="Hill C."/>
        </authorList>
    </citation>
    <scope>NUCLEOTIDE SEQUENCE [LARGE SCALE GENOMIC DNA]</scope>
</reference>
<evidence type="ECO:0000313" key="2">
    <source>
        <dbReference type="Proteomes" id="UP000594150"/>
    </source>
</evidence>
<name>A0A7M1RQI8_9CAUD</name>
<sequence>MEYTFTRDFGFFKANDTLTWDEELGAFTMDVKDENGFRSAMLDERTAENMFNEGILSVGIEPRDNKIDKTVEFIDTLLDTYAKDYEEMKKKADKGEVQPCVKVEAETVYYNFTKVLTKIKDELTNE</sequence>
<dbReference type="InterPro" id="IPR055823">
    <property type="entry name" value="DUF7399"/>
</dbReference>
<dbReference type="KEGG" id="vg:65130610"/>
<dbReference type="Proteomes" id="UP000594150">
    <property type="component" value="Segment"/>
</dbReference>
<keyword evidence="2" id="KW-1185">Reference proteome</keyword>
<proteinExistence type="predicted"/>
<accession>A0A7M1RQI8</accession>
<protein>
    <submittedName>
        <fullName evidence="1">Uncharacterized protein</fullName>
    </submittedName>
</protein>
<dbReference type="Pfam" id="PF24132">
    <property type="entry name" value="DUF7399"/>
    <property type="match status" value="1"/>
</dbReference>
<evidence type="ECO:0000313" key="1">
    <source>
        <dbReference type="EMBL" id="QOR56697.1"/>
    </source>
</evidence>
<dbReference type="RefSeq" id="YP_010112149.1">
    <property type="nucleotide sequence ID" value="NC_055888.1"/>
</dbReference>
<dbReference type="EMBL" id="MT774395">
    <property type="protein sequence ID" value="QOR56697.1"/>
    <property type="molecule type" value="Genomic_DNA"/>
</dbReference>
<organism evidence="1 2">
    <name type="scientific">uncultured phage cr52_1</name>
    <dbReference type="NCBI Taxonomy" id="2772079"/>
    <lineage>
        <taxon>Viruses</taxon>
        <taxon>Duplodnaviria</taxon>
        <taxon>Heunggongvirae</taxon>
        <taxon>Uroviricota</taxon>
        <taxon>Caudoviricetes</taxon>
        <taxon>Crassvirales</taxon>
        <taxon>Suoliviridae</taxon>
        <taxon>Loutivirinae</taxon>
        <taxon>Buchavirus</taxon>
        <taxon>Buchavirus copri</taxon>
    </lineage>
</organism>
<dbReference type="GeneID" id="65130610"/>